<keyword evidence="8" id="KW-1185">Reference proteome</keyword>
<feature type="domain" description="Ubiquitin-like protease family profile" evidence="6">
    <location>
        <begin position="204"/>
        <end position="430"/>
    </location>
</feature>
<dbReference type="OrthoDB" id="442460at2759"/>
<sequence length="430" mass="49323">MEPLYVEPLSCASVRVGTYKVFPSDEEEYVTVYMTPDSIKFNAPNVEGYFPLCEISIKCDSSNTMKWCLGEKPALFVHPSDAFAEEVRFALDLDLNCPYTFDPALKDFRSMFVILMINFLTEEQIAFIRHHYFPINTCTEINQEGCGKLLYKTAPRLTTQLVRIRLFNEDPSIVWEEGTEEGASAAVKEITVASYRSKSRAGVIPLSNRDVICLNEGKWLNDNIVNFYLEYIYSEYLTESEREKTHIFNSFFYNNISRVTEDDIHVNIPSTESKRYDLVKSWTRKVDLFSKDYIVVPVNNGNHWYLMIVCFPGNMADFSNSLKKSDMNNEKMVNELGCSQFSASMVENSASDCNSIGSQRQGMPCICVFDSIFKRDRSAYAAELVRDYIEVEYKRKKGVFLSFSQMRIFAMNCPQQPNSDDCGGISFKES</sequence>
<dbReference type="Gene3D" id="3.40.395.10">
    <property type="entry name" value="Adenoviral Proteinase, Chain A"/>
    <property type="match status" value="1"/>
</dbReference>
<keyword evidence="3" id="KW-0645">Protease</keyword>
<keyword evidence="2" id="KW-0597">Phosphoprotein</keyword>
<evidence type="ECO:0000256" key="2">
    <source>
        <dbReference type="ARBA" id="ARBA00022553"/>
    </source>
</evidence>
<dbReference type="EMBL" id="BMAV01025990">
    <property type="protein sequence ID" value="GFS46396.1"/>
    <property type="molecule type" value="Genomic_DNA"/>
</dbReference>
<keyword evidence="4" id="KW-0833">Ubl conjugation pathway</keyword>
<evidence type="ECO:0000259" key="6">
    <source>
        <dbReference type="PROSITE" id="PS50600"/>
    </source>
</evidence>
<protein>
    <recommendedName>
        <fullName evidence="6">Ubiquitin-like protease family profile domain-containing protein</fullName>
    </recommendedName>
</protein>
<dbReference type="Pfam" id="PF02902">
    <property type="entry name" value="Peptidase_C48"/>
    <property type="match status" value="1"/>
</dbReference>
<dbReference type="PANTHER" id="PTHR46896:SF3">
    <property type="entry name" value="FI06413P-RELATED"/>
    <property type="match status" value="1"/>
</dbReference>
<dbReference type="SUPFAM" id="SSF54001">
    <property type="entry name" value="Cysteine proteinases"/>
    <property type="match status" value="1"/>
</dbReference>
<comment type="similarity">
    <text evidence="1">Belongs to the peptidase C48 family.</text>
</comment>
<evidence type="ECO:0000313" key="7">
    <source>
        <dbReference type="EMBL" id="GFS46396.1"/>
    </source>
</evidence>
<evidence type="ECO:0000256" key="4">
    <source>
        <dbReference type="ARBA" id="ARBA00022786"/>
    </source>
</evidence>
<gene>
    <name evidence="7" type="primary">SENP7</name>
    <name evidence="7" type="ORF">TNIN_408301</name>
</gene>
<evidence type="ECO:0000256" key="1">
    <source>
        <dbReference type="ARBA" id="ARBA00005234"/>
    </source>
</evidence>
<dbReference type="GO" id="GO:0005737">
    <property type="term" value="C:cytoplasm"/>
    <property type="evidence" value="ECO:0007669"/>
    <property type="project" value="TreeGrafter"/>
</dbReference>
<name>A0A8X6JYR8_9ARAC</name>
<dbReference type="GO" id="GO:0005634">
    <property type="term" value="C:nucleus"/>
    <property type="evidence" value="ECO:0007669"/>
    <property type="project" value="TreeGrafter"/>
</dbReference>
<proteinExistence type="inferred from homology"/>
<organism evidence="7 8">
    <name type="scientific">Trichonephila inaurata madagascariensis</name>
    <dbReference type="NCBI Taxonomy" id="2747483"/>
    <lineage>
        <taxon>Eukaryota</taxon>
        <taxon>Metazoa</taxon>
        <taxon>Ecdysozoa</taxon>
        <taxon>Arthropoda</taxon>
        <taxon>Chelicerata</taxon>
        <taxon>Arachnida</taxon>
        <taxon>Araneae</taxon>
        <taxon>Araneomorphae</taxon>
        <taxon>Entelegynae</taxon>
        <taxon>Araneoidea</taxon>
        <taxon>Nephilidae</taxon>
        <taxon>Trichonephila</taxon>
        <taxon>Trichonephila inaurata</taxon>
    </lineage>
</organism>
<dbReference type="InterPro" id="IPR038765">
    <property type="entry name" value="Papain-like_cys_pep_sf"/>
</dbReference>
<dbReference type="InterPro" id="IPR051947">
    <property type="entry name" value="Sentrin-specific_protease"/>
</dbReference>
<dbReference type="GO" id="GO:0006508">
    <property type="term" value="P:proteolysis"/>
    <property type="evidence" value="ECO:0007669"/>
    <property type="project" value="UniProtKB-KW"/>
</dbReference>
<evidence type="ECO:0000256" key="3">
    <source>
        <dbReference type="ARBA" id="ARBA00022670"/>
    </source>
</evidence>
<dbReference type="InterPro" id="IPR003653">
    <property type="entry name" value="Peptidase_C48_C"/>
</dbReference>
<dbReference type="PROSITE" id="PS50600">
    <property type="entry name" value="ULP_PROTEASE"/>
    <property type="match status" value="1"/>
</dbReference>
<evidence type="ECO:0000256" key="5">
    <source>
        <dbReference type="ARBA" id="ARBA00022801"/>
    </source>
</evidence>
<dbReference type="GO" id="GO:0016926">
    <property type="term" value="P:protein desumoylation"/>
    <property type="evidence" value="ECO:0007669"/>
    <property type="project" value="TreeGrafter"/>
</dbReference>
<reference evidence="7" key="1">
    <citation type="submission" date="2020-08" db="EMBL/GenBank/DDBJ databases">
        <title>Multicomponent nature underlies the extraordinary mechanical properties of spider dragline silk.</title>
        <authorList>
            <person name="Kono N."/>
            <person name="Nakamura H."/>
            <person name="Mori M."/>
            <person name="Yoshida Y."/>
            <person name="Ohtoshi R."/>
            <person name="Malay A.D."/>
            <person name="Moran D.A.P."/>
            <person name="Tomita M."/>
            <person name="Numata K."/>
            <person name="Arakawa K."/>
        </authorList>
    </citation>
    <scope>NUCLEOTIDE SEQUENCE</scope>
</reference>
<dbReference type="AlphaFoldDB" id="A0A8X6JYR8"/>
<comment type="caution">
    <text evidence="7">The sequence shown here is derived from an EMBL/GenBank/DDBJ whole genome shotgun (WGS) entry which is preliminary data.</text>
</comment>
<dbReference type="PANTHER" id="PTHR46896">
    <property type="entry name" value="SENTRIN-SPECIFIC PROTEASE"/>
    <property type="match status" value="1"/>
</dbReference>
<dbReference type="GO" id="GO:0070139">
    <property type="term" value="F:SUMO-specific endopeptidase activity"/>
    <property type="evidence" value="ECO:0007669"/>
    <property type="project" value="TreeGrafter"/>
</dbReference>
<accession>A0A8X6JYR8</accession>
<keyword evidence="5" id="KW-0378">Hydrolase</keyword>
<evidence type="ECO:0000313" key="8">
    <source>
        <dbReference type="Proteomes" id="UP000886998"/>
    </source>
</evidence>
<dbReference type="Proteomes" id="UP000886998">
    <property type="component" value="Unassembled WGS sequence"/>
</dbReference>